<evidence type="ECO:0000313" key="3">
    <source>
        <dbReference type="Proteomes" id="UP001632037"/>
    </source>
</evidence>
<organism evidence="2 3">
    <name type="scientific">Phytophthora oleae</name>
    <dbReference type="NCBI Taxonomy" id="2107226"/>
    <lineage>
        <taxon>Eukaryota</taxon>
        <taxon>Sar</taxon>
        <taxon>Stramenopiles</taxon>
        <taxon>Oomycota</taxon>
        <taxon>Peronosporomycetes</taxon>
        <taxon>Peronosporales</taxon>
        <taxon>Peronosporaceae</taxon>
        <taxon>Phytophthora</taxon>
    </lineage>
</organism>
<feature type="region of interest" description="Disordered" evidence="1">
    <location>
        <begin position="1"/>
        <end position="180"/>
    </location>
</feature>
<feature type="compositionally biased region" description="Polar residues" evidence="1">
    <location>
        <begin position="168"/>
        <end position="178"/>
    </location>
</feature>
<accession>A0ABD3FLY0</accession>
<gene>
    <name evidence="2" type="ORF">V7S43_007575</name>
</gene>
<comment type="caution">
    <text evidence="2">The sequence shown here is derived from an EMBL/GenBank/DDBJ whole genome shotgun (WGS) entry which is preliminary data.</text>
</comment>
<evidence type="ECO:0000256" key="1">
    <source>
        <dbReference type="SAM" id="MobiDB-lite"/>
    </source>
</evidence>
<name>A0ABD3FLY0_9STRA</name>
<protein>
    <recommendedName>
        <fullName evidence="4">Hpc2-related domain-containing protein</fullName>
    </recommendedName>
</protein>
<dbReference type="EMBL" id="JBIMZQ010000014">
    <property type="protein sequence ID" value="KAL3667349.1"/>
    <property type="molecule type" value="Genomic_DNA"/>
</dbReference>
<sequence>MELRSRTFKDAPVYREMGRDHSSDDDFVDDGEAAKQERARKKARTGTKAKPRAKSAKSAKSAKRKKTAATSAKKTGGAKRTKDGYQKDSVMKDNAQKDVVKDSEQKDSMMEEQEGGGSTSEKVTSAPQSNVVEQTGSVNETAERKKGGDIKKTAARRATWCPVPRKATTGNSQPTQPNDLLKDAAAPTLVTTVSPTCESARFEGEAHATTPGKLAQTSP</sequence>
<dbReference type="Proteomes" id="UP001632037">
    <property type="component" value="Unassembled WGS sequence"/>
</dbReference>
<proteinExistence type="predicted"/>
<evidence type="ECO:0008006" key="4">
    <source>
        <dbReference type="Google" id="ProtNLM"/>
    </source>
</evidence>
<feature type="compositionally biased region" description="Polar residues" evidence="1">
    <location>
        <begin position="119"/>
        <end position="140"/>
    </location>
</feature>
<feature type="compositionally biased region" description="Basic and acidic residues" evidence="1">
    <location>
        <begin position="80"/>
        <end position="109"/>
    </location>
</feature>
<keyword evidence="3" id="KW-1185">Reference proteome</keyword>
<reference evidence="2 3" key="1">
    <citation type="submission" date="2024-09" db="EMBL/GenBank/DDBJ databases">
        <title>Genome sequencing and assembly of Phytophthora oleae, isolate VK10A, causative agent of rot of olive drupes.</title>
        <authorList>
            <person name="Conti Taguali S."/>
            <person name="Riolo M."/>
            <person name="La Spada F."/>
            <person name="Cacciola S.O."/>
            <person name="Dionisio G."/>
        </authorList>
    </citation>
    <scope>NUCLEOTIDE SEQUENCE [LARGE SCALE GENOMIC DNA]</scope>
    <source>
        <strain evidence="2 3">VK10A</strain>
    </source>
</reference>
<evidence type="ECO:0000313" key="2">
    <source>
        <dbReference type="EMBL" id="KAL3667349.1"/>
    </source>
</evidence>
<feature type="compositionally biased region" description="Basic and acidic residues" evidence="1">
    <location>
        <begin position="141"/>
        <end position="152"/>
    </location>
</feature>
<feature type="compositionally biased region" description="Basic and acidic residues" evidence="1">
    <location>
        <begin position="1"/>
        <end position="24"/>
    </location>
</feature>
<dbReference type="AlphaFoldDB" id="A0ABD3FLY0"/>
<feature type="compositionally biased region" description="Basic residues" evidence="1">
    <location>
        <begin position="38"/>
        <end position="67"/>
    </location>
</feature>